<keyword evidence="8" id="KW-0812">Transmembrane</keyword>
<dbReference type="PANTHER" id="PTHR23292:SF6">
    <property type="entry name" value="FI16602P1-RELATED"/>
    <property type="match status" value="1"/>
</dbReference>
<protein>
    <recommendedName>
        <fullName evidence="9">LITAF domain-containing protein</fullName>
    </recommendedName>
</protein>
<evidence type="ECO:0000256" key="4">
    <source>
        <dbReference type="ARBA" id="ARBA00005975"/>
    </source>
</evidence>
<dbReference type="GO" id="GO:0031902">
    <property type="term" value="C:late endosome membrane"/>
    <property type="evidence" value="ECO:0007669"/>
    <property type="project" value="UniProtKB-SubCell"/>
</dbReference>
<keyword evidence="8" id="KW-1133">Transmembrane helix</keyword>
<dbReference type="Pfam" id="PF10601">
    <property type="entry name" value="zf-LITAF-like"/>
    <property type="match status" value="1"/>
</dbReference>
<dbReference type="EMBL" id="CAJPIZ010003589">
    <property type="protein sequence ID" value="CAG2106550.1"/>
    <property type="molecule type" value="Genomic_DNA"/>
</dbReference>
<keyword evidence="6" id="KW-0862">Zinc</keyword>
<accession>A0A7R9KN29</accession>
<evidence type="ECO:0000256" key="8">
    <source>
        <dbReference type="SAM" id="Phobius"/>
    </source>
</evidence>
<evidence type="ECO:0000313" key="11">
    <source>
        <dbReference type="Proteomes" id="UP000759131"/>
    </source>
</evidence>
<keyword evidence="7 8" id="KW-0472">Membrane</keyword>
<evidence type="ECO:0000256" key="5">
    <source>
        <dbReference type="ARBA" id="ARBA00022723"/>
    </source>
</evidence>
<dbReference type="PANTHER" id="PTHR23292">
    <property type="entry name" value="LIPOPOLYSACCHARIDE-INDUCED TUMOR NECROSIS FACTOR-ALPHA FACTOR"/>
    <property type="match status" value="1"/>
</dbReference>
<dbReference type="PROSITE" id="PS51837">
    <property type="entry name" value="LITAF"/>
    <property type="match status" value="1"/>
</dbReference>
<dbReference type="Proteomes" id="UP000759131">
    <property type="component" value="Unassembled WGS sequence"/>
</dbReference>
<dbReference type="InterPro" id="IPR037519">
    <property type="entry name" value="LITAF_fam"/>
</dbReference>
<evidence type="ECO:0000256" key="3">
    <source>
        <dbReference type="ARBA" id="ARBA00004630"/>
    </source>
</evidence>
<proteinExistence type="inferred from homology"/>
<dbReference type="InterPro" id="IPR006629">
    <property type="entry name" value="LITAF"/>
</dbReference>
<evidence type="ECO:0000256" key="7">
    <source>
        <dbReference type="ARBA" id="ARBA00023136"/>
    </source>
</evidence>
<evidence type="ECO:0000259" key="9">
    <source>
        <dbReference type="PROSITE" id="PS51837"/>
    </source>
</evidence>
<feature type="transmembrane region" description="Helical" evidence="8">
    <location>
        <begin position="42"/>
        <end position="68"/>
    </location>
</feature>
<sequence length="92" mass="10276">MAQSGNTVVVVQNIQMSPYPMYMKCTRCGVEVVTLAEPTVGLLTWCVSAGLCVVGCNLGCCLFPFFIYECQDIEHRCPQCRTHLGTYRRCCQ</sequence>
<feature type="domain" description="LITAF" evidence="9">
    <location>
        <begin position="5"/>
        <end position="89"/>
    </location>
</feature>
<reference evidence="10" key="1">
    <citation type="submission" date="2020-11" db="EMBL/GenBank/DDBJ databases">
        <authorList>
            <person name="Tran Van P."/>
        </authorList>
    </citation>
    <scope>NUCLEOTIDE SEQUENCE</scope>
</reference>
<dbReference type="EMBL" id="OC858164">
    <property type="protein sequence ID" value="CAD7626120.1"/>
    <property type="molecule type" value="Genomic_DNA"/>
</dbReference>
<keyword evidence="5" id="KW-0479">Metal-binding</keyword>
<evidence type="ECO:0000256" key="6">
    <source>
        <dbReference type="ARBA" id="ARBA00022833"/>
    </source>
</evidence>
<evidence type="ECO:0000256" key="2">
    <source>
        <dbReference type="ARBA" id="ARBA00004481"/>
    </source>
</evidence>
<dbReference type="AlphaFoldDB" id="A0A7R9KN29"/>
<dbReference type="GO" id="GO:0008270">
    <property type="term" value="F:zinc ion binding"/>
    <property type="evidence" value="ECO:0007669"/>
    <property type="project" value="TreeGrafter"/>
</dbReference>
<organism evidence="10">
    <name type="scientific">Medioppia subpectinata</name>
    <dbReference type="NCBI Taxonomy" id="1979941"/>
    <lineage>
        <taxon>Eukaryota</taxon>
        <taxon>Metazoa</taxon>
        <taxon>Ecdysozoa</taxon>
        <taxon>Arthropoda</taxon>
        <taxon>Chelicerata</taxon>
        <taxon>Arachnida</taxon>
        <taxon>Acari</taxon>
        <taxon>Acariformes</taxon>
        <taxon>Sarcoptiformes</taxon>
        <taxon>Oribatida</taxon>
        <taxon>Brachypylina</taxon>
        <taxon>Oppioidea</taxon>
        <taxon>Oppiidae</taxon>
        <taxon>Medioppia</taxon>
    </lineage>
</organism>
<keyword evidence="11" id="KW-1185">Reference proteome</keyword>
<dbReference type="GO" id="GO:0005765">
    <property type="term" value="C:lysosomal membrane"/>
    <property type="evidence" value="ECO:0007669"/>
    <property type="project" value="UniProtKB-SubCell"/>
</dbReference>
<evidence type="ECO:0000313" key="10">
    <source>
        <dbReference type="EMBL" id="CAD7626120.1"/>
    </source>
</evidence>
<comment type="subcellular location">
    <subcellularLocation>
        <location evidence="2">Endosome membrane</location>
        <topology evidence="2">Peripheral membrane protein</topology>
    </subcellularLocation>
    <subcellularLocation>
        <location evidence="1">Late endosome membrane</location>
    </subcellularLocation>
    <subcellularLocation>
        <location evidence="3">Lysosome membrane</location>
        <topology evidence="3">Peripheral membrane protein</topology>
        <orientation evidence="3">Cytoplasmic side</orientation>
    </subcellularLocation>
</comment>
<dbReference type="OrthoDB" id="4713066at2759"/>
<name>A0A7R9KN29_9ACAR</name>
<gene>
    <name evidence="10" type="ORF">OSB1V03_LOCUS6553</name>
</gene>
<comment type="similarity">
    <text evidence="4">Belongs to the CDIP1/LITAF family.</text>
</comment>
<evidence type="ECO:0000256" key="1">
    <source>
        <dbReference type="ARBA" id="ARBA00004414"/>
    </source>
</evidence>
<dbReference type="SMART" id="SM00714">
    <property type="entry name" value="LITAF"/>
    <property type="match status" value="1"/>
</dbReference>